<dbReference type="PANTHER" id="PTHR33755:SF6">
    <property type="entry name" value="PLASMID STABILIZATION SYSTEM PROTEIN"/>
    <property type="match status" value="1"/>
</dbReference>
<dbReference type="Proteomes" id="UP000266934">
    <property type="component" value="Chromosome"/>
</dbReference>
<dbReference type="Pfam" id="PF05016">
    <property type="entry name" value="ParE_toxin"/>
    <property type="match status" value="1"/>
</dbReference>
<dbReference type="PANTHER" id="PTHR33755">
    <property type="entry name" value="TOXIN PARE1-RELATED"/>
    <property type="match status" value="1"/>
</dbReference>
<accession>A0A348FY92</accession>
<evidence type="ECO:0000313" key="3">
    <source>
        <dbReference type="EMBL" id="BBF92275.1"/>
    </source>
</evidence>
<evidence type="ECO:0008006" key="5">
    <source>
        <dbReference type="Google" id="ProtNLM"/>
    </source>
</evidence>
<dbReference type="AlphaFoldDB" id="A0A348FY92"/>
<proteinExistence type="inferred from homology"/>
<organism evidence="3 4">
    <name type="scientific">Blastochloris tepida</name>
    <dbReference type="NCBI Taxonomy" id="2233851"/>
    <lineage>
        <taxon>Bacteria</taxon>
        <taxon>Pseudomonadati</taxon>
        <taxon>Pseudomonadota</taxon>
        <taxon>Alphaproteobacteria</taxon>
        <taxon>Hyphomicrobiales</taxon>
        <taxon>Blastochloridaceae</taxon>
        <taxon>Blastochloris</taxon>
    </lineage>
</organism>
<dbReference type="EMBL" id="AP018907">
    <property type="protein sequence ID" value="BBF92275.1"/>
    <property type="molecule type" value="Genomic_DNA"/>
</dbReference>
<keyword evidence="4" id="KW-1185">Reference proteome</keyword>
<dbReference type="Gene3D" id="3.30.2310.20">
    <property type="entry name" value="RelE-like"/>
    <property type="match status" value="1"/>
</dbReference>
<dbReference type="InterPro" id="IPR007712">
    <property type="entry name" value="RelE/ParE_toxin"/>
</dbReference>
<name>A0A348FY92_9HYPH</name>
<keyword evidence="2" id="KW-1277">Toxin-antitoxin system</keyword>
<protein>
    <recommendedName>
        <fullName evidence="5">Plasmid stabilization protein</fullName>
    </recommendedName>
</protein>
<comment type="similarity">
    <text evidence="1">Belongs to the RelE toxin family.</text>
</comment>
<reference evidence="3 4" key="1">
    <citation type="submission" date="2018-08" db="EMBL/GenBank/DDBJ databases">
        <title>Complete genome sequencing of Blastochloris tepida GI.</title>
        <authorList>
            <person name="Tsukatani Y."/>
            <person name="Mori H."/>
        </authorList>
    </citation>
    <scope>NUCLEOTIDE SEQUENCE [LARGE SCALE GENOMIC DNA]</scope>
    <source>
        <strain evidence="3 4">GI</strain>
    </source>
</reference>
<dbReference type="KEGG" id="blag:BLTE_09600"/>
<gene>
    <name evidence="3" type="ORF">BLTE_09600</name>
</gene>
<evidence type="ECO:0000313" key="4">
    <source>
        <dbReference type="Proteomes" id="UP000266934"/>
    </source>
</evidence>
<dbReference type="InterPro" id="IPR051803">
    <property type="entry name" value="TA_system_RelE-like_toxin"/>
</dbReference>
<dbReference type="InterPro" id="IPR035093">
    <property type="entry name" value="RelE/ParE_toxin_dom_sf"/>
</dbReference>
<sequence length="96" mass="10408">MARVSFTPQAEADLYGIWSSIAADNVAAADGLYRRILHKVELAAAHPGLGAARPELSPTARILVEGRYIVIYEPQPDGVLVVAIVHGMRDVENWLS</sequence>
<evidence type="ECO:0000256" key="1">
    <source>
        <dbReference type="ARBA" id="ARBA00006226"/>
    </source>
</evidence>
<dbReference type="RefSeq" id="WP_165439192.1">
    <property type="nucleotide sequence ID" value="NZ_AP018907.1"/>
</dbReference>
<evidence type="ECO:0000256" key="2">
    <source>
        <dbReference type="ARBA" id="ARBA00022649"/>
    </source>
</evidence>